<dbReference type="EMBL" id="CP020569">
    <property type="protein sequence ID" value="ARF56615.1"/>
    <property type="molecule type" value="Genomic_DNA"/>
</dbReference>
<gene>
    <name evidence="1" type="ORF">B1H19_22775</name>
</gene>
<proteinExistence type="predicted"/>
<dbReference type="KEGG" id="sgv:B1H19_22775"/>
<protein>
    <submittedName>
        <fullName evidence="1">Uncharacterized protein</fullName>
    </submittedName>
</protein>
<dbReference type="STRING" id="553510.B1H19_22775"/>
<dbReference type="AlphaFoldDB" id="A0A1V0TUI1"/>
<reference evidence="1 2" key="1">
    <citation type="submission" date="2017-04" db="EMBL/GenBank/DDBJ databases">
        <title>Complete Genome Sequence of Streptomyces gilvosporeus F607, a Capable Producer of Natamycin.</title>
        <authorList>
            <person name="Zong G."/>
            <person name="Zhong C."/>
            <person name="Fu J."/>
            <person name="Qin R."/>
            <person name="Cao G."/>
        </authorList>
    </citation>
    <scope>NUCLEOTIDE SEQUENCE [LARGE SCALE GENOMIC DNA]</scope>
    <source>
        <strain evidence="1 2">F607</strain>
    </source>
</reference>
<organism evidence="1 2">
    <name type="scientific">Streptomyces gilvosporeus</name>
    <dbReference type="NCBI Taxonomy" id="553510"/>
    <lineage>
        <taxon>Bacteria</taxon>
        <taxon>Bacillati</taxon>
        <taxon>Actinomycetota</taxon>
        <taxon>Actinomycetes</taxon>
        <taxon>Kitasatosporales</taxon>
        <taxon>Streptomycetaceae</taxon>
        <taxon>Streptomyces</taxon>
    </lineage>
</organism>
<name>A0A1V0TUI1_9ACTN</name>
<dbReference type="OrthoDB" id="9773429at2"/>
<sequence>MYRSREWIFERIRRDRRLDPMVSQRTLAQRYRVSCKTVVKALNPPVPPVRKPPVGYLDLDTKGAKLLFQIFNEPRLCAAIADRIAFRCTFIQTGTESYRLQATEAEHHTAR</sequence>
<accession>A0A1V0TUI1</accession>
<keyword evidence="2" id="KW-1185">Reference proteome</keyword>
<evidence type="ECO:0000313" key="1">
    <source>
        <dbReference type="EMBL" id="ARF56615.1"/>
    </source>
</evidence>
<evidence type="ECO:0000313" key="2">
    <source>
        <dbReference type="Proteomes" id="UP000192726"/>
    </source>
</evidence>
<dbReference type="Proteomes" id="UP000192726">
    <property type="component" value="Chromosome"/>
</dbReference>